<dbReference type="OrthoDB" id="6628329at2759"/>
<evidence type="ECO:0008006" key="4">
    <source>
        <dbReference type="Google" id="ProtNLM"/>
    </source>
</evidence>
<feature type="chain" id="PRO_5026060877" description="Envelope fusion protein" evidence="1">
    <location>
        <begin position="21"/>
        <end position="275"/>
    </location>
</feature>
<evidence type="ECO:0000256" key="1">
    <source>
        <dbReference type="SAM" id="SignalP"/>
    </source>
</evidence>
<sequence>MLKIISRIIITCFTLQMALAQTKPYLISRFTQENGMNFENQGPLHTMNFYEKTLNICNDLTIAYEGVFKTTCDNFKLTSNSLEQVEQEVSRKRFYMLQSIDETDIVTRQQYLLKIIEKQTNVLKATANTFKEENQMEAQINRFKYSKSNSNTFRYSRILKLTQYVKHNNCRTRWYEYFSIELTLYHLIPLPATGASELPCEVKLFVKPSSIPISCPIHNLDSTRSIYHRLKYQNAWMYIIKTTDNVAVSCEHRYQALNILNIQLTGNGSLTLNED</sequence>
<feature type="signal peptide" evidence="1">
    <location>
        <begin position="1"/>
        <end position="20"/>
    </location>
</feature>
<name>A0A6G0XDX7_APHCR</name>
<dbReference type="EMBL" id="VUJU01007932">
    <property type="protein sequence ID" value="KAF0738325.1"/>
    <property type="molecule type" value="Genomic_DNA"/>
</dbReference>
<proteinExistence type="predicted"/>
<comment type="caution">
    <text evidence="2">The sequence shown here is derived from an EMBL/GenBank/DDBJ whole genome shotgun (WGS) entry which is preliminary data.</text>
</comment>
<gene>
    <name evidence="2" type="ORF">FWK35_00020614</name>
</gene>
<dbReference type="Pfam" id="PF12259">
    <property type="entry name" value="Baculo_F"/>
    <property type="match status" value="1"/>
</dbReference>
<keyword evidence="3" id="KW-1185">Reference proteome</keyword>
<accession>A0A6G0XDX7</accession>
<reference evidence="2 3" key="1">
    <citation type="submission" date="2019-08" db="EMBL/GenBank/DDBJ databases">
        <title>Whole genome of Aphis craccivora.</title>
        <authorList>
            <person name="Voronova N.V."/>
            <person name="Shulinski R.S."/>
            <person name="Bandarenka Y.V."/>
            <person name="Zhorov D.G."/>
            <person name="Warner D."/>
        </authorList>
    </citation>
    <scope>NUCLEOTIDE SEQUENCE [LARGE SCALE GENOMIC DNA]</scope>
    <source>
        <strain evidence="2">180601</strain>
        <tissue evidence="2">Whole Body</tissue>
    </source>
</reference>
<dbReference type="Proteomes" id="UP000478052">
    <property type="component" value="Unassembled WGS sequence"/>
</dbReference>
<dbReference type="InterPro" id="IPR022048">
    <property type="entry name" value="Envelope_fusion-like"/>
</dbReference>
<organism evidence="2 3">
    <name type="scientific">Aphis craccivora</name>
    <name type="common">Cowpea aphid</name>
    <dbReference type="NCBI Taxonomy" id="307492"/>
    <lineage>
        <taxon>Eukaryota</taxon>
        <taxon>Metazoa</taxon>
        <taxon>Ecdysozoa</taxon>
        <taxon>Arthropoda</taxon>
        <taxon>Hexapoda</taxon>
        <taxon>Insecta</taxon>
        <taxon>Pterygota</taxon>
        <taxon>Neoptera</taxon>
        <taxon>Paraneoptera</taxon>
        <taxon>Hemiptera</taxon>
        <taxon>Sternorrhyncha</taxon>
        <taxon>Aphidomorpha</taxon>
        <taxon>Aphidoidea</taxon>
        <taxon>Aphididae</taxon>
        <taxon>Aphidini</taxon>
        <taxon>Aphis</taxon>
        <taxon>Aphis</taxon>
    </lineage>
</organism>
<dbReference type="AlphaFoldDB" id="A0A6G0XDX7"/>
<protein>
    <recommendedName>
        <fullName evidence="4">Envelope fusion protein</fullName>
    </recommendedName>
</protein>
<keyword evidence="1" id="KW-0732">Signal</keyword>
<evidence type="ECO:0000313" key="2">
    <source>
        <dbReference type="EMBL" id="KAF0738325.1"/>
    </source>
</evidence>
<evidence type="ECO:0000313" key="3">
    <source>
        <dbReference type="Proteomes" id="UP000478052"/>
    </source>
</evidence>